<dbReference type="EMBL" id="CP080333">
    <property type="protein sequence ID" value="QYL14928.1"/>
    <property type="molecule type" value="Genomic_DNA"/>
</dbReference>
<name>A0ABX8VCW8_9MYCO</name>
<dbReference type="RefSeq" id="WP_096312898.1">
    <property type="nucleotide sequence ID" value="NZ_BAAAVX010000074.1"/>
</dbReference>
<organism evidence="2 3">
    <name type="scientific">Mycolicibacterium pallens</name>
    <dbReference type="NCBI Taxonomy" id="370524"/>
    <lineage>
        <taxon>Bacteria</taxon>
        <taxon>Bacillati</taxon>
        <taxon>Actinomycetota</taxon>
        <taxon>Actinomycetes</taxon>
        <taxon>Mycobacteriales</taxon>
        <taxon>Mycobacteriaceae</taxon>
        <taxon>Mycolicibacterium</taxon>
    </lineage>
</organism>
<feature type="domain" description="Helix-turn-helix" evidence="1">
    <location>
        <begin position="6"/>
        <end position="54"/>
    </location>
</feature>
<proteinExistence type="predicted"/>
<accession>A0ABX8VCW8</accession>
<evidence type="ECO:0000259" key="1">
    <source>
        <dbReference type="Pfam" id="PF12728"/>
    </source>
</evidence>
<dbReference type="InterPro" id="IPR009061">
    <property type="entry name" value="DNA-bd_dom_put_sf"/>
</dbReference>
<evidence type="ECO:0000313" key="3">
    <source>
        <dbReference type="Proteomes" id="UP000825367"/>
    </source>
</evidence>
<gene>
    <name evidence="2" type="ORF">K0O64_17330</name>
</gene>
<dbReference type="Pfam" id="PF12728">
    <property type="entry name" value="HTH_17"/>
    <property type="match status" value="1"/>
</dbReference>
<sequence>MTELIGIEETARMCNQAISTLRWWKAQGVGPKAAKIGRRVMYRKQDVEDWINAQFANA</sequence>
<protein>
    <submittedName>
        <fullName evidence="2">Helix-turn-helix domain-containing protein</fullName>
    </submittedName>
</protein>
<dbReference type="SUPFAM" id="SSF46955">
    <property type="entry name" value="Putative DNA-binding domain"/>
    <property type="match status" value="1"/>
</dbReference>
<evidence type="ECO:0000313" key="2">
    <source>
        <dbReference type="EMBL" id="QYL14928.1"/>
    </source>
</evidence>
<dbReference type="InterPro" id="IPR041657">
    <property type="entry name" value="HTH_17"/>
</dbReference>
<keyword evidence="3" id="KW-1185">Reference proteome</keyword>
<dbReference type="Proteomes" id="UP000825367">
    <property type="component" value="Chromosome"/>
</dbReference>
<reference evidence="2 3" key="1">
    <citation type="submission" date="2021-07" db="EMBL/GenBank/DDBJ databases">
        <title>Whole genome sequencing of non-tuberculosis mycobacteria type-strains.</title>
        <authorList>
            <person name="Igarashi Y."/>
            <person name="Osugi A."/>
            <person name="Mitarai S."/>
        </authorList>
    </citation>
    <scope>NUCLEOTIDE SEQUENCE [LARGE SCALE GENOMIC DNA]</scope>
    <source>
        <strain evidence="2 3">JCM 16370</strain>
    </source>
</reference>